<sequence>MEFQADHTEDDDQSRQSDDMQQRIVFNRVEMQKLHSVKTYIDNNLDLELTIPLLARKFMISTTYLKLGFKQLCGSPIYQYVLQQRMERAKLLLSSGERVRLVAADIGYSLTGFSKVFKSYTGLSPIAFRNLHK</sequence>
<dbReference type="GO" id="GO:0003700">
    <property type="term" value="F:DNA-binding transcription factor activity"/>
    <property type="evidence" value="ECO:0007669"/>
    <property type="project" value="InterPro"/>
</dbReference>
<dbReference type="PANTHER" id="PTHR47893">
    <property type="entry name" value="REGULATORY PROTEIN PCHR"/>
    <property type="match status" value="1"/>
</dbReference>
<evidence type="ECO:0000256" key="1">
    <source>
        <dbReference type="ARBA" id="ARBA00023015"/>
    </source>
</evidence>
<dbReference type="Proteomes" id="UP000324611">
    <property type="component" value="Unassembled WGS sequence"/>
</dbReference>
<dbReference type="SMART" id="SM00342">
    <property type="entry name" value="HTH_ARAC"/>
    <property type="match status" value="1"/>
</dbReference>
<organism evidence="4 5">
    <name type="scientific">Chitinophaga agrisoli</name>
    <dbReference type="NCBI Taxonomy" id="2607653"/>
    <lineage>
        <taxon>Bacteria</taxon>
        <taxon>Pseudomonadati</taxon>
        <taxon>Bacteroidota</taxon>
        <taxon>Chitinophagia</taxon>
        <taxon>Chitinophagales</taxon>
        <taxon>Chitinophagaceae</taxon>
        <taxon>Chitinophaga</taxon>
    </lineage>
</organism>
<dbReference type="Pfam" id="PF12833">
    <property type="entry name" value="HTH_18"/>
    <property type="match status" value="1"/>
</dbReference>
<dbReference type="InterPro" id="IPR009057">
    <property type="entry name" value="Homeodomain-like_sf"/>
</dbReference>
<proteinExistence type="predicted"/>
<keyword evidence="2" id="KW-0804">Transcription</keyword>
<reference evidence="4 5" key="1">
    <citation type="submission" date="2019-09" db="EMBL/GenBank/DDBJ databases">
        <title>Chitinophaga ginsengihumi sp. nov., isolated from soil of ginseng rhizosphere.</title>
        <authorList>
            <person name="Lee J."/>
        </authorList>
    </citation>
    <scope>NUCLEOTIDE SEQUENCE [LARGE SCALE GENOMIC DNA]</scope>
    <source>
        <strain evidence="4 5">BN140078</strain>
    </source>
</reference>
<dbReference type="EMBL" id="VUOC01000004">
    <property type="protein sequence ID" value="KAA2239727.1"/>
    <property type="molecule type" value="Genomic_DNA"/>
</dbReference>
<dbReference type="GO" id="GO:0043565">
    <property type="term" value="F:sequence-specific DNA binding"/>
    <property type="evidence" value="ECO:0007669"/>
    <property type="project" value="InterPro"/>
</dbReference>
<protein>
    <submittedName>
        <fullName evidence="4">Helix-turn-helix transcriptional regulator</fullName>
    </submittedName>
</protein>
<reference evidence="4 5" key="2">
    <citation type="submission" date="2019-09" db="EMBL/GenBank/DDBJ databases">
        <authorList>
            <person name="Jin C."/>
        </authorList>
    </citation>
    <scope>NUCLEOTIDE SEQUENCE [LARGE SCALE GENOMIC DNA]</scope>
    <source>
        <strain evidence="4 5">BN140078</strain>
    </source>
</reference>
<evidence type="ECO:0000259" key="3">
    <source>
        <dbReference type="PROSITE" id="PS01124"/>
    </source>
</evidence>
<dbReference type="PANTHER" id="PTHR47893:SF1">
    <property type="entry name" value="REGULATORY PROTEIN PCHR"/>
    <property type="match status" value="1"/>
</dbReference>
<keyword evidence="5" id="KW-1185">Reference proteome</keyword>
<dbReference type="RefSeq" id="WP_149840904.1">
    <property type="nucleotide sequence ID" value="NZ_VUOC01000004.1"/>
</dbReference>
<evidence type="ECO:0000256" key="2">
    <source>
        <dbReference type="ARBA" id="ARBA00023163"/>
    </source>
</evidence>
<evidence type="ECO:0000313" key="4">
    <source>
        <dbReference type="EMBL" id="KAA2239727.1"/>
    </source>
</evidence>
<gene>
    <name evidence="4" type="ORF">F0L74_26405</name>
</gene>
<accession>A0A5B2VND2</accession>
<dbReference type="InterPro" id="IPR053142">
    <property type="entry name" value="PchR_regulatory_protein"/>
</dbReference>
<dbReference type="PROSITE" id="PS01124">
    <property type="entry name" value="HTH_ARAC_FAMILY_2"/>
    <property type="match status" value="1"/>
</dbReference>
<dbReference type="AlphaFoldDB" id="A0A5B2VND2"/>
<feature type="domain" description="HTH araC/xylS-type" evidence="3">
    <location>
        <begin position="35"/>
        <end position="131"/>
    </location>
</feature>
<dbReference type="Gene3D" id="1.10.10.60">
    <property type="entry name" value="Homeodomain-like"/>
    <property type="match status" value="2"/>
</dbReference>
<comment type="caution">
    <text evidence="4">The sequence shown here is derived from an EMBL/GenBank/DDBJ whole genome shotgun (WGS) entry which is preliminary data.</text>
</comment>
<evidence type="ECO:0000313" key="5">
    <source>
        <dbReference type="Proteomes" id="UP000324611"/>
    </source>
</evidence>
<keyword evidence="1" id="KW-0805">Transcription regulation</keyword>
<dbReference type="InterPro" id="IPR018060">
    <property type="entry name" value="HTH_AraC"/>
</dbReference>
<name>A0A5B2VND2_9BACT</name>
<dbReference type="SUPFAM" id="SSF46689">
    <property type="entry name" value="Homeodomain-like"/>
    <property type="match status" value="1"/>
</dbReference>